<dbReference type="RefSeq" id="WP_314512061.1">
    <property type="nucleotide sequence ID" value="NZ_JASJOU010000005.1"/>
</dbReference>
<accession>A0AAE3R671</accession>
<name>A0AAE3R671_9BACT</name>
<proteinExistence type="predicted"/>
<reference evidence="1" key="1">
    <citation type="submission" date="2023-05" db="EMBL/GenBank/DDBJ databases">
        <authorList>
            <person name="Zhang X."/>
        </authorList>
    </citation>
    <scope>NUCLEOTIDE SEQUENCE</scope>
    <source>
        <strain evidence="1">BD1B2-1</strain>
    </source>
</reference>
<protein>
    <submittedName>
        <fullName evidence="1">DUF4262 domain-containing protein</fullName>
    </submittedName>
</protein>
<dbReference type="Pfam" id="PF14081">
    <property type="entry name" value="DUF4262"/>
    <property type="match status" value="1"/>
</dbReference>
<keyword evidence="2" id="KW-1185">Reference proteome</keyword>
<sequence>MEINHDQHDQEAEAQIISDIEKYGFHIGIIESDGYLPAFAYTIGLYETYEHPEIVCVGLEPELLGEVLNNAGYLIEKGYNLETDCAYADFLEDFDVEFIKVSKEYYSDYFGYARWYYEGSDFPVLQLVWPDNKGVLPWKEGFDQDLKFIQPLLDRNADFRFLEEHNLAVFTTQHVLDGKPILYVYHNEDGDWQFHSEADPQENEGIVVSLKSLVELDSSLNQIYYLPYGWRAWRNNVQDTWHTEEWAEG</sequence>
<dbReference type="EMBL" id="JASJOU010000005">
    <property type="protein sequence ID" value="MDJ1502165.1"/>
    <property type="molecule type" value="Genomic_DNA"/>
</dbReference>
<dbReference type="AlphaFoldDB" id="A0AAE3R671"/>
<dbReference type="Proteomes" id="UP001232063">
    <property type="component" value="Unassembled WGS sequence"/>
</dbReference>
<dbReference type="InterPro" id="IPR025358">
    <property type="entry name" value="DUF4262"/>
</dbReference>
<comment type="caution">
    <text evidence="1">The sequence shown here is derived from an EMBL/GenBank/DDBJ whole genome shotgun (WGS) entry which is preliminary data.</text>
</comment>
<evidence type="ECO:0000313" key="1">
    <source>
        <dbReference type="EMBL" id="MDJ1502165.1"/>
    </source>
</evidence>
<gene>
    <name evidence="1" type="ORF">QNI22_15975</name>
</gene>
<evidence type="ECO:0000313" key="2">
    <source>
        <dbReference type="Proteomes" id="UP001232063"/>
    </source>
</evidence>
<organism evidence="1 2">
    <name type="scientific">Xanthocytophaga agilis</name>
    <dbReference type="NCBI Taxonomy" id="3048010"/>
    <lineage>
        <taxon>Bacteria</taxon>
        <taxon>Pseudomonadati</taxon>
        <taxon>Bacteroidota</taxon>
        <taxon>Cytophagia</taxon>
        <taxon>Cytophagales</taxon>
        <taxon>Rhodocytophagaceae</taxon>
        <taxon>Xanthocytophaga</taxon>
    </lineage>
</organism>